<dbReference type="AlphaFoldDB" id="A0AAD8JU63"/>
<evidence type="ECO:0000313" key="1">
    <source>
        <dbReference type="EMBL" id="KAK1409604.1"/>
    </source>
</evidence>
<accession>A0AAD8JU63</accession>
<reference evidence="1" key="1">
    <citation type="journal article" date="2023" name="bioRxiv">
        <title>Improved chromosome-level genome assembly for marigold (Tagetes erecta).</title>
        <authorList>
            <person name="Jiang F."/>
            <person name="Yuan L."/>
            <person name="Wang S."/>
            <person name="Wang H."/>
            <person name="Xu D."/>
            <person name="Wang A."/>
            <person name="Fan W."/>
        </authorList>
    </citation>
    <scope>NUCLEOTIDE SEQUENCE</scope>
    <source>
        <strain evidence="1">WSJ</strain>
        <tissue evidence="1">Leaf</tissue>
    </source>
</reference>
<organism evidence="1 2">
    <name type="scientific">Tagetes erecta</name>
    <name type="common">African marigold</name>
    <dbReference type="NCBI Taxonomy" id="13708"/>
    <lineage>
        <taxon>Eukaryota</taxon>
        <taxon>Viridiplantae</taxon>
        <taxon>Streptophyta</taxon>
        <taxon>Embryophyta</taxon>
        <taxon>Tracheophyta</taxon>
        <taxon>Spermatophyta</taxon>
        <taxon>Magnoliopsida</taxon>
        <taxon>eudicotyledons</taxon>
        <taxon>Gunneridae</taxon>
        <taxon>Pentapetalae</taxon>
        <taxon>asterids</taxon>
        <taxon>campanulids</taxon>
        <taxon>Asterales</taxon>
        <taxon>Asteraceae</taxon>
        <taxon>Asteroideae</taxon>
        <taxon>Heliantheae alliance</taxon>
        <taxon>Tageteae</taxon>
        <taxon>Tagetes</taxon>
    </lineage>
</organism>
<comment type="caution">
    <text evidence="1">The sequence shown here is derived from an EMBL/GenBank/DDBJ whole genome shotgun (WGS) entry which is preliminary data.</text>
</comment>
<gene>
    <name evidence="1" type="ORF">QVD17_36131</name>
</gene>
<evidence type="ECO:0000313" key="2">
    <source>
        <dbReference type="Proteomes" id="UP001229421"/>
    </source>
</evidence>
<sequence>MIDVTKKLVLKFICLYKCKLFFLICLDDNLLENPIDQLKIKILMELHQSLAVVSSLGIKGSDPNVYDLSILAIQLGFLPLLEA</sequence>
<dbReference type="Proteomes" id="UP001229421">
    <property type="component" value="Unassembled WGS sequence"/>
</dbReference>
<dbReference type="EMBL" id="JAUHHV010000010">
    <property type="protein sequence ID" value="KAK1409604.1"/>
    <property type="molecule type" value="Genomic_DNA"/>
</dbReference>
<keyword evidence="2" id="KW-1185">Reference proteome</keyword>
<name>A0AAD8JU63_TARER</name>
<proteinExistence type="predicted"/>
<protein>
    <submittedName>
        <fullName evidence="1">Uncharacterized protein</fullName>
    </submittedName>
</protein>